<proteinExistence type="predicted"/>
<dbReference type="EMBL" id="AP028922">
    <property type="protein sequence ID" value="BET02375.1"/>
    <property type="molecule type" value="Genomic_DNA"/>
</dbReference>
<evidence type="ECO:0000313" key="2">
    <source>
        <dbReference type="EMBL" id="BET02375.1"/>
    </source>
</evidence>
<accession>A0ABN7BFD4</accession>
<name>A0ABN7BFD4_9HEMI</name>
<organism evidence="2 3">
    <name type="scientific">Nesidiocoris tenuis</name>
    <dbReference type="NCBI Taxonomy" id="355587"/>
    <lineage>
        <taxon>Eukaryota</taxon>
        <taxon>Metazoa</taxon>
        <taxon>Ecdysozoa</taxon>
        <taxon>Arthropoda</taxon>
        <taxon>Hexapoda</taxon>
        <taxon>Insecta</taxon>
        <taxon>Pterygota</taxon>
        <taxon>Neoptera</taxon>
        <taxon>Paraneoptera</taxon>
        <taxon>Hemiptera</taxon>
        <taxon>Heteroptera</taxon>
        <taxon>Panheteroptera</taxon>
        <taxon>Cimicomorpha</taxon>
        <taxon>Miridae</taxon>
        <taxon>Dicyphina</taxon>
        <taxon>Nesidiocoris</taxon>
    </lineage>
</organism>
<feature type="region of interest" description="Disordered" evidence="1">
    <location>
        <begin position="76"/>
        <end position="112"/>
    </location>
</feature>
<evidence type="ECO:0000256" key="1">
    <source>
        <dbReference type="SAM" id="MobiDB-lite"/>
    </source>
</evidence>
<sequence>MCLRKIELGKIQNPNPHAVSKFSIEFAERIFQIRGAFYKFCTTPFFKFGTKFSARLRPRSRPSGWCGGPSLYSRAEQQLGSGSSVQSRSLVPERRAGDEAVAGPVVGRQQREREPAGDLRLFTASAIPLALTGHICGGTFDFHRAGLE</sequence>
<reference evidence="2 3" key="1">
    <citation type="submission" date="2023-09" db="EMBL/GenBank/DDBJ databases">
        <title>Nesidiocoris tenuis whole genome shotgun sequence.</title>
        <authorList>
            <person name="Shibata T."/>
            <person name="Shimoda M."/>
            <person name="Kobayashi T."/>
            <person name="Uehara T."/>
        </authorList>
    </citation>
    <scope>NUCLEOTIDE SEQUENCE [LARGE SCALE GENOMIC DNA]</scope>
    <source>
        <strain evidence="2 3">Japan</strain>
    </source>
</reference>
<feature type="compositionally biased region" description="Polar residues" evidence="1">
    <location>
        <begin position="76"/>
        <end position="89"/>
    </location>
</feature>
<keyword evidence="3" id="KW-1185">Reference proteome</keyword>
<evidence type="ECO:0000313" key="3">
    <source>
        <dbReference type="Proteomes" id="UP001307889"/>
    </source>
</evidence>
<gene>
    <name evidence="2" type="ORF">NTJ_15194</name>
</gene>
<dbReference type="Proteomes" id="UP001307889">
    <property type="component" value="Chromosome 14"/>
</dbReference>
<protein>
    <submittedName>
        <fullName evidence="2">Uncharacterized protein</fullName>
    </submittedName>
</protein>